<gene>
    <name evidence="2" type="ORF">ENI96_07750</name>
</gene>
<dbReference type="InterPro" id="IPR049809">
    <property type="entry name" value="YehF/YfeS-like_WGR"/>
</dbReference>
<dbReference type="CDD" id="cd07996">
    <property type="entry name" value="WGR_MMR_like"/>
    <property type="match status" value="1"/>
</dbReference>
<reference evidence="2" key="1">
    <citation type="journal article" date="2020" name="mSystems">
        <title>Genome- and Community-Level Interaction Insights into Carbon Utilization and Element Cycling Functions of Hydrothermarchaeota in Hydrothermal Sediment.</title>
        <authorList>
            <person name="Zhou Z."/>
            <person name="Liu Y."/>
            <person name="Xu W."/>
            <person name="Pan J."/>
            <person name="Luo Z.H."/>
            <person name="Li M."/>
        </authorList>
    </citation>
    <scope>NUCLEOTIDE SEQUENCE [LARGE SCALE GENOMIC DNA]</scope>
    <source>
        <strain evidence="2">HyVt-443</strain>
    </source>
</reference>
<dbReference type="Pfam" id="PF05406">
    <property type="entry name" value="WGR"/>
    <property type="match status" value="1"/>
</dbReference>
<name>A0A831RKG7_9GAMM</name>
<dbReference type="Proteomes" id="UP000886251">
    <property type="component" value="Unassembled WGS sequence"/>
</dbReference>
<sequence length="85" mass="10291">MRIYMQTQYSPDQPIRFYHLHLQPDLLGGWKLIRESGVQGQRGKVTQEYFQDWDEAQNSLIRRRDMQLRRGYRVVFKEGSPHQPQ</sequence>
<protein>
    <recommendedName>
        <fullName evidence="1">WGR domain-containing protein</fullName>
    </recommendedName>
</protein>
<evidence type="ECO:0000259" key="1">
    <source>
        <dbReference type="Pfam" id="PF05406"/>
    </source>
</evidence>
<feature type="domain" description="WGR" evidence="1">
    <location>
        <begin position="13"/>
        <end position="73"/>
    </location>
</feature>
<proteinExistence type="predicted"/>
<dbReference type="AlphaFoldDB" id="A0A831RKG7"/>
<evidence type="ECO:0000313" key="2">
    <source>
        <dbReference type="EMBL" id="HEB96310.1"/>
    </source>
</evidence>
<dbReference type="SUPFAM" id="SSF142921">
    <property type="entry name" value="WGR domain-like"/>
    <property type="match status" value="1"/>
</dbReference>
<dbReference type="InterPro" id="IPR008893">
    <property type="entry name" value="WGR_domain"/>
</dbReference>
<comment type="caution">
    <text evidence="2">The sequence shown here is derived from an EMBL/GenBank/DDBJ whole genome shotgun (WGS) entry which is preliminary data.</text>
</comment>
<dbReference type="InterPro" id="IPR036930">
    <property type="entry name" value="WGR_dom_sf"/>
</dbReference>
<organism evidence="2">
    <name type="scientific">Sedimenticola thiotaurini</name>
    <dbReference type="NCBI Taxonomy" id="1543721"/>
    <lineage>
        <taxon>Bacteria</taxon>
        <taxon>Pseudomonadati</taxon>
        <taxon>Pseudomonadota</taxon>
        <taxon>Gammaproteobacteria</taxon>
        <taxon>Chromatiales</taxon>
        <taxon>Sedimenticolaceae</taxon>
        <taxon>Sedimenticola</taxon>
    </lineage>
</organism>
<dbReference type="EMBL" id="DRKP01000085">
    <property type="protein sequence ID" value="HEB96310.1"/>
    <property type="molecule type" value="Genomic_DNA"/>
</dbReference>
<accession>A0A831RKG7</accession>